<dbReference type="Proteomes" id="UP000325577">
    <property type="component" value="Linkage Group LG5"/>
</dbReference>
<dbReference type="EMBL" id="CM018048">
    <property type="protein sequence ID" value="KAA8521762.1"/>
    <property type="molecule type" value="Genomic_DNA"/>
</dbReference>
<dbReference type="AlphaFoldDB" id="A0A5J4ZWI5"/>
<accession>A0A5J4ZWI5</accession>
<protein>
    <submittedName>
        <fullName evidence="1">Uncharacterized protein</fullName>
    </submittedName>
</protein>
<evidence type="ECO:0000313" key="2">
    <source>
        <dbReference type="Proteomes" id="UP000325577"/>
    </source>
</evidence>
<gene>
    <name evidence="1" type="ORF">F0562_012435</name>
</gene>
<keyword evidence="2" id="KW-1185">Reference proteome</keyword>
<name>A0A5J4ZWI5_9ASTE</name>
<reference evidence="1 2" key="1">
    <citation type="submission" date="2019-09" db="EMBL/GenBank/DDBJ databases">
        <title>A chromosome-level genome assembly of the Chinese tupelo Nyssa sinensis.</title>
        <authorList>
            <person name="Yang X."/>
            <person name="Kang M."/>
            <person name="Yang Y."/>
            <person name="Xiong H."/>
            <person name="Wang M."/>
            <person name="Zhang Z."/>
            <person name="Wang Z."/>
            <person name="Wu H."/>
            <person name="Ma T."/>
            <person name="Liu J."/>
            <person name="Xi Z."/>
        </authorList>
    </citation>
    <scope>NUCLEOTIDE SEQUENCE [LARGE SCALE GENOMIC DNA]</scope>
    <source>
        <strain evidence="1">J267</strain>
        <tissue evidence="1">Leaf</tissue>
    </source>
</reference>
<organism evidence="1 2">
    <name type="scientific">Nyssa sinensis</name>
    <dbReference type="NCBI Taxonomy" id="561372"/>
    <lineage>
        <taxon>Eukaryota</taxon>
        <taxon>Viridiplantae</taxon>
        <taxon>Streptophyta</taxon>
        <taxon>Embryophyta</taxon>
        <taxon>Tracheophyta</taxon>
        <taxon>Spermatophyta</taxon>
        <taxon>Magnoliopsida</taxon>
        <taxon>eudicotyledons</taxon>
        <taxon>Gunneridae</taxon>
        <taxon>Pentapetalae</taxon>
        <taxon>asterids</taxon>
        <taxon>Cornales</taxon>
        <taxon>Nyssaceae</taxon>
        <taxon>Nyssa</taxon>
    </lineage>
</organism>
<evidence type="ECO:0000313" key="1">
    <source>
        <dbReference type="EMBL" id="KAA8521762.1"/>
    </source>
</evidence>
<proteinExistence type="predicted"/>
<sequence length="194" mass="21009">MDMVTEVCEIAFHNVLKTREMVMNMTYGIPETNERFPIGSDNDVLTMFKICDKYKEIDVLVEVDQYGFLLAKIGKNGSRFGSGSGMGTPIVGDLGKGKATTTTATTTTATATARSSGRGGSARVTVTSTSTGVATVTTTTIDRKCHMSGNEDDKDVKWDGDEDIKTIGDIDDGQILDYMFDDTCGLYFSDDEDI</sequence>